<dbReference type="PANTHER" id="PTHR28092:SF1">
    <property type="entry name" value="FACTOR-INDUCED GENE 1 PROTEIN"/>
    <property type="match status" value="1"/>
</dbReference>
<reference evidence="2" key="1">
    <citation type="submission" date="2016-03" db="EMBL/GenBank/DDBJ databases">
        <title>Updated assembly of Pseudogymnoascus destructans, the fungus causing white-nose syndrome of bats.</title>
        <authorList>
            <person name="Palmer J.M."/>
            <person name="Drees K.P."/>
            <person name="Foster J.T."/>
            <person name="Lindner D.L."/>
        </authorList>
    </citation>
    <scope>NUCLEOTIDE SEQUENCE [LARGE SCALE GENOMIC DNA]</scope>
    <source>
        <strain evidence="2">20631-21</strain>
    </source>
</reference>
<dbReference type="PIRSF" id="PIRSF007138">
    <property type="entry name" value="FIG1"/>
    <property type="match status" value="1"/>
</dbReference>
<evidence type="ECO:0000256" key="1">
    <source>
        <dbReference type="SAM" id="Phobius"/>
    </source>
</evidence>
<proteinExistence type="predicted"/>
<dbReference type="GeneID" id="36290314"/>
<gene>
    <name evidence="2" type="ORF">VC83_07265</name>
</gene>
<evidence type="ECO:0008006" key="3">
    <source>
        <dbReference type="Google" id="ProtNLM"/>
    </source>
</evidence>
<sequence>MAQMRFSISIFRFAPFIGYHHVLMMLIVIAIILLSLLLAGCSSSSPVIPNIFLISLFYTPYTPTPSTAQTNFGVHTQIASIVGRAQLEARVGFFGICINPDGGAWLCSNNATSLANQISIDQDPLNLIWLASQFKDMIVFPYLIIIAIIFAFICFILLATFPGWHTAENDDGSEVDVKPFPSRPVSQVSLAIIFISSIFVLVSVLWQHTASVAASIIAQDLANGSVKSGVGVTAMVLGWFGFALLIIVTIGLLVMILSIQVLQDLSE</sequence>
<dbReference type="GO" id="GO:0016020">
    <property type="term" value="C:membrane"/>
    <property type="evidence" value="ECO:0007669"/>
    <property type="project" value="InterPro"/>
</dbReference>
<dbReference type="eggNOG" id="ENOG502QUDU">
    <property type="taxonomic scope" value="Eukaryota"/>
</dbReference>
<dbReference type="GO" id="GO:0043332">
    <property type="term" value="C:mating projection tip"/>
    <property type="evidence" value="ECO:0007669"/>
    <property type="project" value="TreeGrafter"/>
</dbReference>
<dbReference type="InterPro" id="IPR033481">
    <property type="entry name" value="Dni1/Fig1"/>
</dbReference>
<dbReference type="Pfam" id="PF12351">
    <property type="entry name" value="Fig1"/>
    <property type="match status" value="1"/>
</dbReference>
<dbReference type="InterPro" id="IPR016509">
    <property type="entry name" value="Fig1"/>
</dbReference>
<feature type="transmembrane region" description="Helical" evidence="1">
    <location>
        <begin position="185"/>
        <end position="206"/>
    </location>
</feature>
<keyword evidence="1" id="KW-1133">Transmembrane helix</keyword>
<keyword evidence="1" id="KW-0812">Transmembrane</keyword>
<dbReference type="RefSeq" id="XP_024321920.1">
    <property type="nucleotide sequence ID" value="XM_024470841.1"/>
</dbReference>
<accession>A0A177A362</accession>
<dbReference type="VEuPathDB" id="FungiDB:GMDG_07417"/>
<dbReference type="OrthoDB" id="3550957at2759"/>
<dbReference type="EMBL" id="KV441403">
    <property type="protein sequence ID" value="OAF56626.1"/>
    <property type="molecule type" value="Genomic_DNA"/>
</dbReference>
<dbReference type="Proteomes" id="UP000077154">
    <property type="component" value="Unassembled WGS sequence"/>
</dbReference>
<dbReference type="PANTHER" id="PTHR28092">
    <property type="entry name" value="FACTOR-INDUCED GENE 1 PROTEIN"/>
    <property type="match status" value="1"/>
</dbReference>
<dbReference type="GO" id="GO:0000747">
    <property type="term" value="P:conjugation with cellular fusion"/>
    <property type="evidence" value="ECO:0007669"/>
    <property type="project" value="TreeGrafter"/>
</dbReference>
<name>A0A177A362_9PEZI</name>
<protein>
    <recommendedName>
        <fullName evidence="3">Membrane fusion mating protein FIG1</fullName>
    </recommendedName>
</protein>
<feature type="transmembrane region" description="Helical" evidence="1">
    <location>
        <begin position="236"/>
        <end position="262"/>
    </location>
</feature>
<keyword evidence="1" id="KW-0472">Membrane</keyword>
<dbReference type="AlphaFoldDB" id="A0A177A362"/>
<organism evidence="2">
    <name type="scientific">Pseudogymnoascus destructans</name>
    <dbReference type="NCBI Taxonomy" id="655981"/>
    <lineage>
        <taxon>Eukaryota</taxon>
        <taxon>Fungi</taxon>
        <taxon>Dikarya</taxon>
        <taxon>Ascomycota</taxon>
        <taxon>Pezizomycotina</taxon>
        <taxon>Leotiomycetes</taxon>
        <taxon>Thelebolales</taxon>
        <taxon>Thelebolaceae</taxon>
        <taxon>Pseudogymnoascus</taxon>
    </lineage>
</organism>
<feature type="transmembrane region" description="Helical" evidence="1">
    <location>
        <begin position="139"/>
        <end position="164"/>
    </location>
</feature>
<evidence type="ECO:0000313" key="2">
    <source>
        <dbReference type="EMBL" id="OAF56626.1"/>
    </source>
</evidence>